<evidence type="ECO:0000256" key="2">
    <source>
        <dbReference type="SAM" id="SignalP"/>
    </source>
</evidence>
<dbReference type="EMBL" id="CP036273">
    <property type="protein sequence ID" value="QDU20635.1"/>
    <property type="molecule type" value="Genomic_DNA"/>
</dbReference>
<dbReference type="KEGG" id="uli:ETAA1_25910"/>
<feature type="coiled-coil region" evidence="1">
    <location>
        <begin position="37"/>
        <end position="92"/>
    </location>
</feature>
<dbReference type="OrthoDB" id="9969491at2"/>
<dbReference type="AlphaFoldDB" id="A0A517XT17"/>
<sequence precursor="true">MMFKSTAAAAVLGGALMLPQPAAAQDKGAAKTTDQKLEDIQKSLTKLTEMLEGKKDETGVVLPSDPGVVRQLKELRDEVASLKSQFETLKSTSLRPAATGPAIPGVPNQMPGGNPAPAAPQQGTVRVVNEYPVEITMVVNGRTHRVAPNATQDIAVVSGEFSYQLLSANTAAAPTRSTIRPGEVVTLRIK</sequence>
<evidence type="ECO:0000313" key="3">
    <source>
        <dbReference type="EMBL" id="QDU20635.1"/>
    </source>
</evidence>
<name>A0A517XT17_9BACT</name>
<protein>
    <recommendedName>
        <fullName evidence="5">Type IV pilus biogenesis protein PilP</fullName>
    </recommendedName>
</protein>
<reference evidence="3 4" key="1">
    <citation type="submission" date="2019-02" db="EMBL/GenBank/DDBJ databases">
        <title>Deep-cultivation of Planctomycetes and their phenomic and genomic characterization uncovers novel biology.</title>
        <authorList>
            <person name="Wiegand S."/>
            <person name="Jogler M."/>
            <person name="Boedeker C."/>
            <person name="Pinto D."/>
            <person name="Vollmers J."/>
            <person name="Rivas-Marin E."/>
            <person name="Kohn T."/>
            <person name="Peeters S.H."/>
            <person name="Heuer A."/>
            <person name="Rast P."/>
            <person name="Oberbeckmann S."/>
            <person name="Bunk B."/>
            <person name="Jeske O."/>
            <person name="Meyerdierks A."/>
            <person name="Storesund J.E."/>
            <person name="Kallscheuer N."/>
            <person name="Luecker S."/>
            <person name="Lage O.M."/>
            <person name="Pohl T."/>
            <person name="Merkel B.J."/>
            <person name="Hornburger P."/>
            <person name="Mueller R.-W."/>
            <person name="Bruemmer F."/>
            <person name="Labrenz M."/>
            <person name="Spormann A.M."/>
            <person name="Op den Camp H."/>
            <person name="Overmann J."/>
            <person name="Amann R."/>
            <person name="Jetten M.S.M."/>
            <person name="Mascher T."/>
            <person name="Medema M.H."/>
            <person name="Devos D.P."/>
            <person name="Kaster A.-K."/>
            <person name="Ovreas L."/>
            <person name="Rohde M."/>
            <person name="Galperin M.Y."/>
            <person name="Jogler C."/>
        </authorList>
    </citation>
    <scope>NUCLEOTIDE SEQUENCE [LARGE SCALE GENOMIC DNA]</scope>
    <source>
        <strain evidence="3 4">ETA_A1</strain>
    </source>
</reference>
<dbReference type="Proteomes" id="UP000319576">
    <property type="component" value="Chromosome"/>
</dbReference>
<accession>A0A517XT17</accession>
<keyword evidence="2" id="KW-0732">Signal</keyword>
<feature type="signal peptide" evidence="2">
    <location>
        <begin position="1"/>
        <end position="24"/>
    </location>
</feature>
<evidence type="ECO:0000256" key="1">
    <source>
        <dbReference type="SAM" id="Coils"/>
    </source>
</evidence>
<keyword evidence="4" id="KW-1185">Reference proteome</keyword>
<gene>
    <name evidence="3" type="ORF">ETAA1_25910</name>
</gene>
<evidence type="ECO:0008006" key="5">
    <source>
        <dbReference type="Google" id="ProtNLM"/>
    </source>
</evidence>
<proteinExistence type="predicted"/>
<evidence type="ECO:0000313" key="4">
    <source>
        <dbReference type="Proteomes" id="UP000319576"/>
    </source>
</evidence>
<feature type="chain" id="PRO_5022072068" description="Type IV pilus biogenesis protein PilP" evidence="2">
    <location>
        <begin position="25"/>
        <end position="190"/>
    </location>
</feature>
<organism evidence="3 4">
    <name type="scientific">Urbifossiella limnaea</name>
    <dbReference type="NCBI Taxonomy" id="2528023"/>
    <lineage>
        <taxon>Bacteria</taxon>
        <taxon>Pseudomonadati</taxon>
        <taxon>Planctomycetota</taxon>
        <taxon>Planctomycetia</taxon>
        <taxon>Gemmatales</taxon>
        <taxon>Gemmataceae</taxon>
        <taxon>Urbifossiella</taxon>
    </lineage>
</organism>
<keyword evidence="1" id="KW-0175">Coiled coil</keyword>
<dbReference type="RefSeq" id="WP_145238527.1">
    <property type="nucleotide sequence ID" value="NZ_CP036273.1"/>
</dbReference>